<organism evidence="1 2">
    <name type="scientific">Desmophyllum pertusum</name>
    <dbReference type="NCBI Taxonomy" id="174260"/>
    <lineage>
        <taxon>Eukaryota</taxon>
        <taxon>Metazoa</taxon>
        <taxon>Cnidaria</taxon>
        <taxon>Anthozoa</taxon>
        <taxon>Hexacorallia</taxon>
        <taxon>Scleractinia</taxon>
        <taxon>Caryophylliina</taxon>
        <taxon>Caryophylliidae</taxon>
        <taxon>Desmophyllum</taxon>
    </lineage>
</organism>
<sequence>MDQELKELNEIFSPCEDAKMADVQVEETCSSTGDGPSKMRIEVSVTPELQESLKRSISTIKAKEEGQKRGEKRRKTELRRNVITAKRLSAKMILLSKEYKKTIEAIEKLL</sequence>
<proteinExistence type="predicted"/>
<dbReference type="Proteomes" id="UP001163046">
    <property type="component" value="Unassembled WGS sequence"/>
</dbReference>
<evidence type="ECO:0000313" key="2">
    <source>
        <dbReference type="Proteomes" id="UP001163046"/>
    </source>
</evidence>
<comment type="caution">
    <text evidence="1">The sequence shown here is derived from an EMBL/GenBank/DDBJ whole genome shotgun (WGS) entry which is preliminary data.</text>
</comment>
<accession>A0A9X0A8D9</accession>
<keyword evidence="2" id="KW-1185">Reference proteome</keyword>
<evidence type="ECO:0000313" key="1">
    <source>
        <dbReference type="EMBL" id="KAJ7394684.1"/>
    </source>
</evidence>
<gene>
    <name evidence="1" type="ORF">OS493_000509</name>
</gene>
<dbReference type="AlphaFoldDB" id="A0A9X0A8D9"/>
<name>A0A9X0A8D9_9CNID</name>
<reference evidence="1" key="1">
    <citation type="submission" date="2023-01" db="EMBL/GenBank/DDBJ databases">
        <title>Genome assembly of the deep-sea coral Lophelia pertusa.</title>
        <authorList>
            <person name="Herrera S."/>
            <person name="Cordes E."/>
        </authorList>
    </citation>
    <scope>NUCLEOTIDE SEQUENCE</scope>
    <source>
        <strain evidence="1">USNM1676648</strain>
        <tissue evidence="1">Polyp</tissue>
    </source>
</reference>
<dbReference type="EMBL" id="MU825396">
    <property type="protein sequence ID" value="KAJ7394684.1"/>
    <property type="molecule type" value="Genomic_DNA"/>
</dbReference>
<protein>
    <submittedName>
        <fullName evidence="1">Uncharacterized protein</fullName>
    </submittedName>
</protein>